<dbReference type="KEGG" id="hch:HCH_04113"/>
<gene>
    <name evidence="1" type="ordered locus">HCH_04113</name>
</gene>
<dbReference type="AlphaFoldDB" id="Q2SEV1"/>
<protein>
    <submittedName>
        <fullName evidence="1">Uncharacterized protein</fullName>
    </submittedName>
</protein>
<keyword evidence="2" id="KW-1185">Reference proteome</keyword>
<dbReference type="OrthoDB" id="1493337at2"/>
<dbReference type="Proteomes" id="UP000000238">
    <property type="component" value="Chromosome"/>
</dbReference>
<sequence length="148" mass="16541">MKIGVVGFSKRWFDQEAASSILERAIKSWVKETNKDQVEIVSGLTNAGVPKLAYELAVRMGITTVGISARRALKVRSGIFPCDKQILVGLDFGDESEAFIDYIDCLIRVGGGPQSRKEVELFKERKGLSAEELSSYLYEEEVEWFGKD</sequence>
<dbReference type="eggNOG" id="ENOG5032XAH">
    <property type="taxonomic scope" value="Bacteria"/>
</dbReference>
<evidence type="ECO:0000313" key="2">
    <source>
        <dbReference type="Proteomes" id="UP000000238"/>
    </source>
</evidence>
<organism evidence="1 2">
    <name type="scientific">Hahella chejuensis (strain KCTC 2396)</name>
    <dbReference type="NCBI Taxonomy" id="349521"/>
    <lineage>
        <taxon>Bacteria</taxon>
        <taxon>Pseudomonadati</taxon>
        <taxon>Pseudomonadota</taxon>
        <taxon>Gammaproteobacteria</taxon>
        <taxon>Oceanospirillales</taxon>
        <taxon>Hahellaceae</taxon>
        <taxon>Hahella</taxon>
    </lineage>
</organism>
<reference evidence="1 2" key="1">
    <citation type="journal article" date="2005" name="Nucleic Acids Res.">
        <title>Genomic blueprint of Hahella chejuensis, a marine microbe producing an algicidal agent.</title>
        <authorList>
            <person name="Jeong H."/>
            <person name="Yim J.H."/>
            <person name="Lee C."/>
            <person name="Choi S.-H."/>
            <person name="Park Y.K."/>
            <person name="Yoon S.H."/>
            <person name="Hur C.-G."/>
            <person name="Kang H.-Y."/>
            <person name="Kim D."/>
            <person name="Lee H.H."/>
            <person name="Park K.H."/>
            <person name="Park S.-H."/>
            <person name="Park H.-S."/>
            <person name="Lee H.K."/>
            <person name="Oh T.K."/>
            <person name="Kim J.F."/>
        </authorList>
    </citation>
    <scope>NUCLEOTIDE SEQUENCE [LARGE SCALE GENOMIC DNA]</scope>
    <source>
        <strain evidence="1 2">KCTC 2396</strain>
    </source>
</reference>
<accession>Q2SEV1</accession>
<proteinExistence type="predicted"/>
<dbReference type="STRING" id="349521.HCH_04113"/>
<dbReference type="HOGENOM" id="CLU_1747228_0_0_6"/>
<dbReference type="EMBL" id="CP000155">
    <property type="protein sequence ID" value="ABC30823.1"/>
    <property type="molecule type" value="Genomic_DNA"/>
</dbReference>
<evidence type="ECO:0000313" key="1">
    <source>
        <dbReference type="EMBL" id="ABC30823.1"/>
    </source>
</evidence>
<name>Q2SEV1_HAHCH</name>
<dbReference type="RefSeq" id="WP_011397890.1">
    <property type="nucleotide sequence ID" value="NC_007645.1"/>
</dbReference>